<feature type="domain" description="Fungal-type protein kinase" evidence="2">
    <location>
        <begin position="5"/>
        <end position="315"/>
    </location>
</feature>
<name>D8Q2U0_SCHCM</name>
<feature type="compositionally biased region" description="Low complexity" evidence="1">
    <location>
        <begin position="427"/>
        <end position="437"/>
    </location>
</feature>
<dbReference type="InParanoid" id="D8Q2U0"/>
<keyword evidence="4" id="KW-1185">Reference proteome</keyword>
<evidence type="ECO:0000256" key="1">
    <source>
        <dbReference type="SAM" id="MobiDB-lite"/>
    </source>
</evidence>
<dbReference type="OMA" id="RHITQYS"/>
<organism evidence="4">
    <name type="scientific">Schizophyllum commune (strain H4-8 / FGSC 9210)</name>
    <name type="common">Split gill fungus</name>
    <dbReference type="NCBI Taxonomy" id="578458"/>
    <lineage>
        <taxon>Eukaryota</taxon>
        <taxon>Fungi</taxon>
        <taxon>Dikarya</taxon>
        <taxon>Basidiomycota</taxon>
        <taxon>Agaricomycotina</taxon>
        <taxon>Agaricomycetes</taxon>
        <taxon>Agaricomycetidae</taxon>
        <taxon>Agaricales</taxon>
        <taxon>Schizophyllaceae</taxon>
        <taxon>Schizophyllum</taxon>
    </lineage>
</organism>
<dbReference type="SUPFAM" id="SSF56112">
    <property type="entry name" value="Protein kinase-like (PK-like)"/>
    <property type="match status" value="1"/>
</dbReference>
<evidence type="ECO:0000313" key="3">
    <source>
        <dbReference type="EMBL" id="EFI97583.1"/>
    </source>
</evidence>
<dbReference type="InterPro" id="IPR011009">
    <property type="entry name" value="Kinase-like_dom_sf"/>
</dbReference>
<dbReference type="InterPro" id="IPR040976">
    <property type="entry name" value="Pkinase_fungal"/>
</dbReference>
<protein>
    <recommendedName>
        <fullName evidence="2">Fungal-type protein kinase domain-containing protein</fullName>
    </recommendedName>
</protein>
<dbReference type="AlphaFoldDB" id="D8Q2U0"/>
<reference evidence="3 4" key="1">
    <citation type="journal article" date="2010" name="Nat. Biotechnol.">
        <title>Genome sequence of the model mushroom Schizophyllum commune.</title>
        <authorList>
            <person name="Ohm R.A."/>
            <person name="de Jong J.F."/>
            <person name="Lugones L.G."/>
            <person name="Aerts A."/>
            <person name="Kothe E."/>
            <person name="Stajich J.E."/>
            <person name="de Vries R.P."/>
            <person name="Record E."/>
            <person name="Levasseur A."/>
            <person name="Baker S.E."/>
            <person name="Bartholomew K.A."/>
            <person name="Coutinho P.M."/>
            <person name="Erdmann S."/>
            <person name="Fowler T.J."/>
            <person name="Gathman A.C."/>
            <person name="Lombard V."/>
            <person name="Henrissat B."/>
            <person name="Knabe N."/>
            <person name="Kuees U."/>
            <person name="Lilly W.W."/>
            <person name="Lindquist E."/>
            <person name="Lucas S."/>
            <person name="Magnuson J.K."/>
            <person name="Piumi F."/>
            <person name="Raudaskoski M."/>
            <person name="Salamov A."/>
            <person name="Schmutz J."/>
            <person name="Schwarze F.W.M.R."/>
            <person name="vanKuyk P.A."/>
            <person name="Horton J.S."/>
            <person name="Grigoriev I.V."/>
            <person name="Woesten H.A.B."/>
        </authorList>
    </citation>
    <scope>NUCLEOTIDE SEQUENCE [LARGE SCALE GENOMIC DNA]</scope>
    <source>
        <strain evidence="4">H4-8 / FGSC 9210</strain>
    </source>
</reference>
<accession>D8Q2U0</accession>
<gene>
    <name evidence="3" type="ORF">SCHCODRAFT_256721</name>
</gene>
<feature type="region of interest" description="Disordered" evidence="1">
    <location>
        <begin position="413"/>
        <end position="599"/>
    </location>
</feature>
<dbReference type="PANTHER" id="PTHR38248">
    <property type="entry name" value="FUNK1 6"/>
    <property type="match status" value="1"/>
</dbReference>
<sequence>MPEVLQRLHSGAACVFYHQETRMYHVGIAFAGDSFQVAYYDRAGCVLSGLYNVHEHPGTLVRPIMGLSYLDDSYLGKDTSIVSRDGREFTTLGGVEIVECLSADSDILSKGTICWRCCMPGSSAQIVIKSKWRVFDPYRPKEVKLLQKATGIDGVAQLVCEDEVQHANGLPQDTLWLRDALQVPGRIAILRDHPRMELRRMAMRPFGRGLEDFVSKDELLGGFHDAIKDRGILHCDISDNNVMLRKPDEYFRSRGLLVDLDCAVFVDERTQMGPKGCSKGTHPFIACNVLNPARAEARAPWHDLESFLYVLMYICATCSGPCDTLREDFDIDDSPMGPWLAGDYEHKTRVMFGYDDAAFRAFLDELFDPYFNDLKDLVVDLRRVITRTPPFRAGHDEVCGVFERRMEARVAARGEGAAANSRKEGSPSEGSPSAGPSTGNSSAGATRGKPSAGSSAGSSSARPSASSKRKYASRDDHDGDGDSAGGQSPSRGCKDSSRPMPSIKDSRTSLSSSDDSREAALDSSPVRSSSSLRSSFSLLSSSSSDPFPSLDEFKRMPLTSQSGSAAVSSDGERDYGREEDKSRMFVQLITQPSKRRRVE</sequence>
<evidence type="ECO:0000313" key="4">
    <source>
        <dbReference type="Proteomes" id="UP000007431"/>
    </source>
</evidence>
<proteinExistence type="predicted"/>
<feature type="compositionally biased region" description="Low complexity" evidence="1">
    <location>
        <begin position="521"/>
        <end position="550"/>
    </location>
</feature>
<dbReference type="PANTHER" id="PTHR38248:SF2">
    <property type="entry name" value="FUNK1 11"/>
    <property type="match status" value="1"/>
</dbReference>
<dbReference type="Gene3D" id="1.10.510.10">
    <property type="entry name" value="Transferase(Phosphotransferase) domain 1"/>
    <property type="match status" value="1"/>
</dbReference>
<dbReference type="VEuPathDB" id="FungiDB:SCHCODRAFT_02534593"/>
<dbReference type="HOGENOM" id="CLU_018259_0_0_1"/>
<dbReference type="EMBL" id="GL377305">
    <property type="protein sequence ID" value="EFI97583.1"/>
    <property type="molecule type" value="Genomic_DNA"/>
</dbReference>
<feature type="compositionally biased region" description="Basic and acidic residues" evidence="1">
    <location>
        <begin position="570"/>
        <end position="583"/>
    </location>
</feature>
<dbReference type="eggNOG" id="ENOG502S5WB">
    <property type="taxonomic scope" value="Eukaryota"/>
</dbReference>
<feature type="compositionally biased region" description="Polar residues" evidence="1">
    <location>
        <begin position="558"/>
        <end position="567"/>
    </location>
</feature>
<dbReference type="Proteomes" id="UP000007431">
    <property type="component" value="Unassembled WGS sequence"/>
</dbReference>
<dbReference type="Pfam" id="PF17667">
    <property type="entry name" value="Pkinase_fungal"/>
    <property type="match status" value="1"/>
</dbReference>
<evidence type="ECO:0000259" key="2">
    <source>
        <dbReference type="Pfam" id="PF17667"/>
    </source>
</evidence>
<feature type="compositionally biased region" description="Low complexity" evidence="1">
    <location>
        <begin position="447"/>
        <end position="466"/>
    </location>
</feature>